<organism evidence="1 2">
    <name type="scientific">Engystomops pustulosus</name>
    <name type="common">Tungara frog</name>
    <name type="synonym">Physalaemus pustulosus</name>
    <dbReference type="NCBI Taxonomy" id="76066"/>
    <lineage>
        <taxon>Eukaryota</taxon>
        <taxon>Metazoa</taxon>
        <taxon>Chordata</taxon>
        <taxon>Craniata</taxon>
        <taxon>Vertebrata</taxon>
        <taxon>Euteleostomi</taxon>
        <taxon>Amphibia</taxon>
        <taxon>Batrachia</taxon>
        <taxon>Anura</taxon>
        <taxon>Neobatrachia</taxon>
        <taxon>Hyloidea</taxon>
        <taxon>Leptodactylidae</taxon>
        <taxon>Leiuperinae</taxon>
        <taxon>Engystomops</taxon>
    </lineage>
</organism>
<comment type="caution">
    <text evidence="1">The sequence shown here is derived from an EMBL/GenBank/DDBJ whole genome shotgun (WGS) entry which is preliminary data.</text>
</comment>
<proteinExistence type="predicted"/>
<sequence length="133" mass="14988">MMYYPKIVGFAGFLSNDTFFQQEVSEILKVNMLVRWVAELFNGTVVGVPKNIYVVCGHQAYKWLPSNFTGVCTLARLTPATFIVPHTNVNVNLIPKHTLHKRKADNLPRPDGRPHVVEMGTANTIFSTLLFIL</sequence>
<dbReference type="EMBL" id="WNYA01021701">
    <property type="protein sequence ID" value="KAG8538383.1"/>
    <property type="molecule type" value="Genomic_DNA"/>
</dbReference>
<protein>
    <submittedName>
        <fullName evidence="1">Uncharacterized protein</fullName>
    </submittedName>
</protein>
<keyword evidence="2" id="KW-1185">Reference proteome</keyword>
<gene>
    <name evidence="1" type="ORF">GDO81_022753</name>
</gene>
<accession>A0AAV6YQP4</accession>
<reference evidence="1" key="1">
    <citation type="thesis" date="2020" institute="ProQuest LLC" country="789 East Eisenhower Parkway, Ann Arbor, MI, USA">
        <title>Comparative Genomics and Chromosome Evolution.</title>
        <authorList>
            <person name="Mudd A.B."/>
        </authorList>
    </citation>
    <scope>NUCLEOTIDE SEQUENCE</scope>
    <source>
        <strain evidence="1">237g6f4</strain>
        <tissue evidence="1">Blood</tissue>
    </source>
</reference>
<name>A0AAV6YQP4_ENGPU</name>
<evidence type="ECO:0000313" key="2">
    <source>
        <dbReference type="Proteomes" id="UP000824782"/>
    </source>
</evidence>
<dbReference type="Proteomes" id="UP000824782">
    <property type="component" value="Unassembled WGS sequence"/>
</dbReference>
<dbReference type="AlphaFoldDB" id="A0AAV6YQP4"/>
<evidence type="ECO:0000313" key="1">
    <source>
        <dbReference type="EMBL" id="KAG8538383.1"/>
    </source>
</evidence>